<reference evidence="2 3" key="1">
    <citation type="submission" date="2021-03" db="EMBL/GenBank/DDBJ databases">
        <title>Streptomyces strains.</title>
        <authorList>
            <person name="Lund M.B."/>
            <person name="Toerring T."/>
        </authorList>
    </citation>
    <scope>NUCLEOTIDE SEQUENCE [LARGE SCALE GENOMIC DNA]</scope>
    <source>
        <strain evidence="2 3">KCC S-1010</strain>
    </source>
</reference>
<keyword evidence="3" id="KW-1185">Reference proteome</keyword>
<gene>
    <name evidence="2" type="ORF">J3S04_13130</name>
</gene>
<feature type="compositionally biased region" description="Basic and acidic residues" evidence="1">
    <location>
        <begin position="115"/>
        <end position="130"/>
    </location>
</feature>
<dbReference type="EMBL" id="CP071595">
    <property type="protein sequence ID" value="QSY51722.1"/>
    <property type="molecule type" value="Genomic_DNA"/>
</dbReference>
<dbReference type="Proteomes" id="UP000671836">
    <property type="component" value="Chromosome"/>
</dbReference>
<evidence type="ECO:0000256" key="1">
    <source>
        <dbReference type="SAM" id="MobiDB-lite"/>
    </source>
</evidence>
<feature type="compositionally biased region" description="Basic residues" evidence="1">
    <location>
        <begin position="146"/>
        <end position="162"/>
    </location>
</feature>
<protein>
    <submittedName>
        <fullName evidence="2">Uncharacterized protein</fullName>
    </submittedName>
</protein>
<sequence>MTTGTDPSTVPDWPAPVVRLTGQGTVEVDGAVLPLPPGLDGADARQWAVKNVAERYARLGRAIRVTAVEADGTSFPLIVHPDGTVEALAVEAAGGRRGKRRPPRRRPRPRATPPGREERTGREGCERPKPGGEVAGQGSDRDGRLPGRHRARRRRRLLGRRR</sequence>
<feature type="region of interest" description="Disordered" evidence="1">
    <location>
        <begin position="90"/>
        <end position="162"/>
    </location>
</feature>
<proteinExistence type="predicted"/>
<organism evidence="2 3">
    <name type="scientific">Streptomyces griseocarneus</name>
    <dbReference type="NCBI Taxonomy" id="51201"/>
    <lineage>
        <taxon>Bacteria</taxon>
        <taxon>Bacillati</taxon>
        <taxon>Actinomycetota</taxon>
        <taxon>Actinomycetes</taxon>
        <taxon>Kitasatosporales</taxon>
        <taxon>Streptomycetaceae</taxon>
        <taxon>Streptomyces</taxon>
    </lineage>
</organism>
<feature type="compositionally biased region" description="Basic residues" evidence="1">
    <location>
        <begin position="96"/>
        <end position="109"/>
    </location>
</feature>
<name>A0ABX7RTV1_9ACTN</name>
<evidence type="ECO:0000313" key="2">
    <source>
        <dbReference type="EMBL" id="QSY51722.1"/>
    </source>
</evidence>
<accession>A0ABX7RTV1</accession>
<evidence type="ECO:0000313" key="3">
    <source>
        <dbReference type="Proteomes" id="UP000671836"/>
    </source>
</evidence>
<dbReference type="RefSeq" id="WP_207555479.1">
    <property type="nucleotide sequence ID" value="NZ_CP071595.1"/>
</dbReference>